<dbReference type="AlphaFoldDB" id="A0A2S9I3M0"/>
<dbReference type="Pfam" id="PF01553">
    <property type="entry name" value="Acyltransferase"/>
    <property type="match status" value="1"/>
</dbReference>
<keyword evidence="3 5" id="KW-0012">Acyltransferase</keyword>
<dbReference type="Proteomes" id="UP000239181">
    <property type="component" value="Unassembled WGS sequence"/>
</dbReference>
<dbReference type="EMBL" id="PDET01000035">
    <property type="protein sequence ID" value="PRD12389.1"/>
    <property type="molecule type" value="Genomic_DNA"/>
</dbReference>
<gene>
    <name evidence="5" type="ORF">CQW29_26730</name>
</gene>
<dbReference type="RefSeq" id="WP_105595780.1">
    <property type="nucleotide sequence ID" value="NZ_PDET01000035.1"/>
</dbReference>
<dbReference type="GO" id="GO:0003841">
    <property type="term" value="F:1-acylglycerol-3-phosphate O-acyltransferase activity"/>
    <property type="evidence" value="ECO:0007669"/>
    <property type="project" value="TreeGrafter"/>
</dbReference>
<reference evidence="5 6" key="1">
    <citation type="submission" date="2017-10" db="EMBL/GenBank/DDBJ databases">
        <title>Draft genome of two endophytic bacteria isolated from 'guarana' Paullinia cupana (Mart.) Ducke.</title>
        <authorList>
            <person name="Siqueira K.A."/>
            <person name="Liotti R.G."/>
            <person name="Mendes T.A."/>
            <person name="Soares M.A."/>
        </authorList>
    </citation>
    <scope>NUCLEOTIDE SEQUENCE [LARGE SCALE GENOMIC DNA]</scope>
    <source>
        <strain evidence="5 6">342</strain>
    </source>
</reference>
<evidence type="ECO:0000313" key="6">
    <source>
        <dbReference type="Proteomes" id="UP000239181"/>
    </source>
</evidence>
<dbReference type="PANTHER" id="PTHR10434:SF11">
    <property type="entry name" value="1-ACYL-SN-GLYCEROL-3-PHOSPHATE ACYLTRANSFERASE"/>
    <property type="match status" value="1"/>
</dbReference>
<evidence type="ECO:0000256" key="2">
    <source>
        <dbReference type="ARBA" id="ARBA00022679"/>
    </source>
</evidence>
<dbReference type="PANTHER" id="PTHR10434">
    <property type="entry name" value="1-ACYL-SN-GLYCEROL-3-PHOSPHATE ACYLTRANSFERASE"/>
    <property type="match status" value="1"/>
</dbReference>
<accession>A0A2S9I3M0</accession>
<evidence type="ECO:0000256" key="3">
    <source>
        <dbReference type="ARBA" id="ARBA00023315"/>
    </source>
</evidence>
<dbReference type="GO" id="GO:0006654">
    <property type="term" value="P:phosphatidic acid biosynthetic process"/>
    <property type="evidence" value="ECO:0007669"/>
    <property type="project" value="TreeGrafter"/>
</dbReference>
<dbReference type="OrthoDB" id="9808424at2"/>
<keyword evidence="2 5" id="KW-0808">Transferase</keyword>
<name>A0A2S9I3M0_9GAMM</name>
<sequence>MPESRLSLDRRLVSSLLVTVCRLLTGIRSRWHSEPEPEKTRIYYANHSSHLDGLVIWASLPPQMRTLVHPVAAADYWLGSRLRRYLALRIFGAVLVERRPAGEREEGSPSTSKDVLLPLKQALDGQHSLILFPEGTRGSGEQLNSFKSGLYHLSKAYPQVELVPVWLDNLNRVLPKGSRLVVPIICSATFGTPLPGVAEGEDKQAFLARTKAALEAIAP</sequence>
<dbReference type="SUPFAM" id="SSF69593">
    <property type="entry name" value="Glycerol-3-phosphate (1)-acyltransferase"/>
    <property type="match status" value="1"/>
</dbReference>
<comment type="caution">
    <text evidence="5">The sequence shown here is derived from an EMBL/GenBank/DDBJ whole genome shotgun (WGS) entry which is preliminary data.</text>
</comment>
<comment type="pathway">
    <text evidence="1">Lipid metabolism.</text>
</comment>
<dbReference type="SMART" id="SM00563">
    <property type="entry name" value="PlsC"/>
    <property type="match status" value="1"/>
</dbReference>
<dbReference type="InterPro" id="IPR002123">
    <property type="entry name" value="Plipid/glycerol_acylTrfase"/>
</dbReference>
<organism evidence="5 6">
    <name type="scientific">Pantoea coffeiphila</name>
    <dbReference type="NCBI Taxonomy" id="1465635"/>
    <lineage>
        <taxon>Bacteria</taxon>
        <taxon>Pseudomonadati</taxon>
        <taxon>Pseudomonadota</taxon>
        <taxon>Gammaproteobacteria</taxon>
        <taxon>Enterobacterales</taxon>
        <taxon>Erwiniaceae</taxon>
        <taxon>Pantoea</taxon>
    </lineage>
</organism>
<dbReference type="CDD" id="cd07989">
    <property type="entry name" value="LPLAT_AGPAT-like"/>
    <property type="match status" value="1"/>
</dbReference>
<evidence type="ECO:0000259" key="4">
    <source>
        <dbReference type="SMART" id="SM00563"/>
    </source>
</evidence>
<evidence type="ECO:0000256" key="1">
    <source>
        <dbReference type="ARBA" id="ARBA00005189"/>
    </source>
</evidence>
<keyword evidence="6" id="KW-1185">Reference proteome</keyword>
<feature type="domain" description="Phospholipid/glycerol acyltransferase" evidence="4">
    <location>
        <begin position="41"/>
        <end position="170"/>
    </location>
</feature>
<protein>
    <submittedName>
        <fullName evidence="5">1-acyl-sn-glycerol-3-phosphate acyltransferase</fullName>
    </submittedName>
</protein>
<evidence type="ECO:0000313" key="5">
    <source>
        <dbReference type="EMBL" id="PRD12389.1"/>
    </source>
</evidence>
<proteinExistence type="predicted"/>